<feature type="transmembrane region" description="Helical" evidence="1">
    <location>
        <begin position="39"/>
        <end position="61"/>
    </location>
</feature>
<dbReference type="CDD" id="cd09272">
    <property type="entry name" value="RNase_HI_RT_Ty1"/>
    <property type="match status" value="1"/>
</dbReference>
<name>A0AA38T969_9ASTR</name>
<comment type="caution">
    <text evidence="3">The sequence shown here is derived from an EMBL/GenBank/DDBJ whole genome shotgun (WGS) entry which is preliminary data.</text>
</comment>
<dbReference type="EMBL" id="JARYMX010000005">
    <property type="protein sequence ID" value="KAJ9547092.1"/>
    <property type="molecule type" value="Genomic_DNA"/>
</dbReference>
<evidence type="ECO:0000313" key="3">
    <source>
        <dbReference type="EMBL" id="KAJ9547092.1"/>
    </source>
</evidence>
<proteinExistence type="predicted"/>
<dbReference type="AlphaFoldDB" id="A0AA38T969"/>
<dbReference type="InterPro" id="IPR043128">
    <property type="entry name" value="Rev_trsase/Diguanyl_cyclase"/>
</dbReference>
<dbReference type="Proteomes" id="UP001172457">
    <property type="component" value="Chromosome 5"/>
</dbReference>
<dbReference type="SUPFAM" id="SSF56672">
    <property type="entry name" value="DNA/RNA polymerases"/>
    <property type="match status" value="2"/>
</dbReference>
<dbReference type="InterPro" id="IPR043502">
    <property type="entry name" value="DNA/RNA_pol_sf"/>
</dbReference>
<dbReference type="PANTHER" id="PTHR11439:SF496">
    <property type="entry name" value="RNA-DIRECTED DNA POLYMERASE"/>
    <property type="match status" value="1"/>
</dbReference>
<evidence type="ECO:0000313" key="4">
    <source>
        <dbReference type="Proteomes" id="UP001172457"/>
    </source>
</evidence>
<dbReference type="Pfam" id="PF07727">
    <property type="entry name" value="RVT_2"/>
    <property type="match status" value="1"/>
</dbReference>
<sequence length="962" mass="109706">MVLNRRATKAVCGDGGVCVDRRPRRRGSRFAAAADGHRWRWWCFGTAVVIGVMAMAVVFGIHGSGGCSRCSDQPHGGDGRWRLRCPCRRRPNTTDRQPHKANERIKELGFTKSEFELCVYTKFSGSIVTFLVLYLDDILLIGNDVQTLQGVKTWLGKCFQIKDLREAAYILGIKIYRNRSRRLIGLSQSTYIDKILKRLRMDESKKGFIPMQHGIVLSKAKCPVSSEEQDKIKLIPYVSAIGLIIYQQNPGEAHWVAVKNILKYLRRTKDMFLVFGGSEDEISVTGYTDASFQTDRDDFKSQFGYMFTLNGGAISWKSSKQDTIADSTTEAEYIAASVAAKEAVWLRNFISDLRVVASISRPVDIYCDNSGAVAQAKEPREHHKSRHVLRKYHLIREIIGRGDVRICKIPTDENVADPLSKPLARVKHEVHASSIGMHYLDTSNRNQSQEILEFKIEILSSMSKTHFRNIVCKRNEHMYNSRLSFIRDYALKSYRVWLGSKTLKNWENRDFTKCQRLARLVERAKSRPGRASHVVVRGRVPWRVEVVARFTVRGIMLVSYIVISVMQVPVRVWIRARPWLDVQMRQFHSIRLARAVLVVTKFIAENIQEVENVYKEYTVEIFEVEIRINLISSSMKEINVMIDMDCTSCEDPCRLTPLSSKSYRVSCMSFQRKDSFAWATSLGVSHFRFVKKKDGSHRMFSDYRELNKVTIKNRYPLPRIDDLIDQFQGTAWFRELIFVQNWVRNEKVNVTICVEMLESEIREGVMVVRWTKRAYFSDVERGEVGQSVLGSLEVVQKTTENIQRIKEQTGCGVGVKGENVAEQRDRDCEGLVAASEGFRVDLKVRNGDAGEVPRAFRRLISGTKSVVWLGSKTLKNWEKSRLYEMAAPDAARGASQVARAMLLYAAEFRGGLRSRPGRESVVFVHRRVPAQVQLAARSPGAHLCIQAGSGTGQSRNRSRTTF</sequence>
<evidence type="ECO:0000256" key="1">
    <source>
        <dbReference type="SAM" id="Phobius"/>
    </source>
</evidence>
<feature type="domain" description="Reverse transcriptase Ty1/copia-type" evidence="2">
    <location>
        <begin position="103"/>
        <end position="212"/>
    </location>
</feature>
<gene>
    <name evidence="3" type="ORF">OSB04_019635</name>
</gene>
<evidence type="ECO:0000259" key="2">
    <source>
        <dbReference type="Pfam" id="PF07727"/>
    </source>
</evidence>
<dbReference type="PANTHER" id="PTHR11439">
    <property type="entry name" value="GAG-POL-RELATED RETROTRANSPOSON"/>
    <property type="match status" value="1"/>
</dbReference>
<keyword evidence="4" id="KW-1185">Reference proteome</keyword>
<accession>A0AA38T969</accession>
<keyword evidence="1" id="KW-1133">Transmembrane helix</keyword>
<keyword evidence="1" id="KW-0812">Transmembrane</keyword>
<dbReference type="InterPro" id="IPR013103">
    <property type="entry name" value="RVT_2"/>
</dbReference>
<dbReference type="Gene3D" id="3.30.70.270">
    <property type="match status" value="1"/>
</dbReference>
<dbReference type="Gene3D" id="3.10.10.10">
    <property type="entry name" value="HIV Type 1 Reverse Transcriptase, subunit A, domain 1"/>
    <property type="match status" value="1"/>
</dbReference>
<keyword evidence="1" id="KW-0472">Membrane</keyword>
<organism evidence="3 4">
    <name type="scientific">Centaurea solstitialis</name>
    <name type="common">yellow star-thistle</name>
    <dbReference type="NCBI Taxonomy" id="347529"/>
    <lineage>
        <taxon>Eukaryota</taxon>
        <taxon>Viridiplantae</taxon>
        <taxon>Streptophyta</taxon>
        <taxon>Embryophyta</taxon>
        <taxon>Tracheophyta</taxon>
        <taxon>Spermatophyta</taxon>
        <taxon>Magnoliopsida</taxon>
        <taxon>eudicotyledons</taxon>
        <taxon>Gunneridae</taxon>
        <taxon>Pentapetalae</taxon>
        <taxon>asterids</taxon>
        <taxon>campanulids</taxon>
        <taxon>Asterales</taxon>
        <taxon>Asteraceae</taxon>
        <taxon>Carduoideae</taxon>
        <taxon>Cardueae</taxon>
        <taxon>Centaureinae</taxon>
        <taxon>Centaurea</taxon>
    </lineage>
</organism>
<reference evidence="3" key="1">
    <citation type="submission" date="2023-03" db="EMBL/GenBank/DDBJ databases">
        <title>Chromosome-scale reference genome and RAD-based genetic map of yellow starthistle (Centaurea solstitialis) reveal putative structural variation and QTLs associated with invader traits.</title>
        <authorList>
            <person name="Reatini B."/>
            <person name="Cang F.A."/>
            <person name="Jiang Q."/>
            <person name="Mckibben M.T.W."/>
            <person name="Barker M.S."/>
            <person name="Rieseberg L.H."/>
            <person name="Dlugosch K.M."/>
        </authorList>
    </citation>
    <scope>NUCLEOTIDE SEQUENCE</scope>
    <source>
        <strain evidence="3">CAN-66</strain>
        <tissue evidence="3">Leaf</tissue>
    </source>
</reference>
<protein>
    <recommendedName>
        <fullName evidence="2">Reverse transcriptase Ty1/copia-type domain-containing protein</fullName>
    </recommendedName>
</protein>